<evidence type="ECO:0000256" key="1">
    <source>
        <dbReference type="ARBA" id="ARBA00007447"/>
    </source>
</evidence>
<protein>
    <recommendedName>
        <fullName evidence="4">Peptidase A1 domain-containing protein</fullName>
    </recommendedName>
</protein>
<feature type="signal peptide" evidence="3">
    <location>
        <begin position="1"/>
        <end position="21"/>
    </location>
</feature>
<dbReference type="SUPFAM" id="SSF50630">
    <property type="entry name" value="Acid proteases"/>
    <property type="match status" value="1"/>
</dbReference>
<comment type="caution">
    <text evidence="5">The sequence shown here is derived from an EMBL/GenBank/DDBJ whole genome shotgun (WGS) entry which is preliminary data.</text>
</comment>
<evidence type="ECO:0000259" key="4">
    <source>
        <dbReference type="PROSITE" id="PS51767"/>
    </source>
</evidence>
<evidence type="ECO:0000256" key="2">
    <source>
        <dbReference type="PIRSR" id="PIRSR601461-2"/>
    </source>
</evidence>
<reference evidence="5" key="1">
    <citation type="submission" date="2020-12" db="EMBL/GenBank/DDBJ databases">
        <title>Metabolic potential, ecology and presence of endohyphal bacteria is reflected in genomic diversity of Mucoromycotina.</title>
        <authorList>
            <person name="Muszewska A."/>
            <person name="Okrasinska A."/>
            <person name="Steczkiewicz K."/>
            <person name="Drgas O."/>
            <person name="Orlowska M."/>
            <person name="Perlinska-Lenart U."/>
            <person name="Aleksandrzak-Piekarczyk T."/>
            <person name="Szatraj K."/>
            <person name="Zielenkiewicz U."/>
            <person name="Pilsyk S."/>
            <person name="Malc E."/>
            <person name="Mieczkowski P."/>
            <person name="Kruszewska J.S."/>
            <person name="Biernat P."/>
            <person name="Pawlowska J."/>
        </authorList>
    </citation>
    <scope>NUCLEOTIDE SEQUENCE</scope>
    <source>
        <strain evidence="5">CBS 226.32</strain>
    </source>
</reference>
<dbReference type="AlphaFoldDB" id="A0A8H7RRP9"/>
<dbReference type="Gene3D" id="2.40.70.10">
    <property type="entry name" value="Acid Proteases"/>
    <property type="match status" value="2"/>
</dbReference>
<dbReference type="Pfam" id="PF00026">
    <property type="entry name" value="Asp"/>
    <property type="match status" value="1"/>
</dbReference>
<feature type="disulfide bond" evidence="2">
    <location>
        <begin position="312"/>
        <end position="346"/>
    </location>
</feature>
<dbReference type="Proteomes" id="UP000650833">
    <property type="component" value="Unassembled WGS sequence"/>
</dbReference>
<dbReference type="PROSITE" id="PS51767">
    <property type="entry name" value="PEPTIDASE_A1"/>
    <property type="match status" value="1"/>
</dbReference>
<dbReference type="PANTHER" id="PTHR47966:SF51">
    <property type="entry name" value="BETA-SITE APP-CLEAVING ENZYME, ISOFORM A-RELATED"/>
    <property type="match status" value="1"/>
</dbReference>
<comment type="similarity">
    <text evidence="1">Belongs to the peptidase A1 family.</text>
</comment>
<feature type="domain" description="Peptidase A1" evidence="4">
    <location>
        <begin position="42"/>
        <end position="384"/>
    </location>
</feature>
<dbReference type="PRINTS" id="PR00792">
    <property type="entry name" value="PEPSIN"/>
</dbReference>
<accession>A0A8H7RRP9</accession>
<evidence type="ECO:0000313" key="5">
    <source>
        <dbReference type="EMBL" id="KAG2215418.1"/>
    </source>
</evidence>
<keyword evidence="2" id="KW-1015">Disulfide bond</keyword>
<dbReference type="InterPro" id="IPR034164">
    <property type="entry name" value="Pepsin-like_dom"/>
</dbReference>
<evidence type="ECO:0000256" key="3">
    <source>
        <dbReference type="SAM" id="SignalP"/>
    </source>
</evidence>
<dbReference type="InterPro" id="IPR021109">
    <property type="entry name" value="Peptidase_aspartic_dom_sf"/>
</dbReference>
<dbReference type="GO" id="GO:0004190">
    <property type="term" value="F:aspartic-type endopeptidase activity"/>
    <property type="evidence" value="ECO:0007669"/>
    <property type="project" value="InterPro"/>
</dbReference>
<dbReference type="PANTHER" id="PTHR47966">
    <property type="entry name" value="BETA-SITE APP-CLEAVING ENZYME, ISOFORM A-RELATED"/>
    <property type="match status" value="1"/>
</dbReference>
<dbReference type="OrthoDB" id="15189at2759"/>
<dbReference type="CDD" id="cd05471">
    <property type="entry name" value="pepsin_like"/>
    <property type="match status" value="1"/>
</dbReference>
<dbReference type="EMBL" id="JAEPRC010000008">
    <property type="protein sequence ID" value="KAG2215418.1"/>
    <property type="molecule type" value="Genomic_DNA"/>
</dbReference>
<dbReference type="GO" id="GO:0006508">
    <property type="term" value="P:proteolysis"/>
    <property type="evidence" value="ECO:0007669"/>
    <property type="project" value="InterPro"/>
</dbReference>
<keyword evidence="3" id="KW-0732">Signal</keyword>
<sequence>MRFSSTVLLSTAILFISSTSAAKLEKRCALRREPMTIEDGLLVAKIKVGTPPQTFSVVFDTGNSLTWVPAAECHTPECRQQSSLYSSNSSSTAVDLHKKQSIKYEEGVCIDARLFRDTISVAGLAVPNQLFGSAYSVKGLGGDSYLGSLGLGGFNADGSTDYLTSNSASSKQKRQGANFGGFAQNGFQSAYGQSSQQFGMVASSSGFYQKRSNDQSDAEFIFGGVDHNVYKGDIAYLKLPTCDYGDSPFWKTEIKCVKFGGKIDIKLAPKSLASLSTGSNFIQAPTKQADLLHAAIDAKYDESEGVYRLDCCENIDDLPTFKIDFNGYRVSLPPKLYIQKDGKKKCHTLIGRNGDEEKNWSLGGAFLNNFYHIYDASNSQIGLAIPKGGCDAKITKLSK</sequence>
<dbReference type="InterPro" id="IPR033121">
    <property type="entry name" value="PEPTIDASE_A1"/>
</dbReference>
<name>A0A8H7RRP9_9FUNG</name>
<organism evidence="5 6">
    <name type="scientific">Mucor plumbeus</name>
    <dbReference type="NCBI Taxonomy" id="97098"/>
    <lineage>
        <taxon>Eukaryota</taxon>
        <taxon>Fungi</taxon>
        <taxon>Fungi incertae sedis</taxon>
        <taxon>Mucoromycota</taxon>
        <taxon>Mucoromycotina</taxon>
        <taxon>Mucoromycetes</taxon>
        <taxon>Mucorales</taxon>
        <taxon>Mucorineae</taxon>
        <taxon>Mucoraceae</taxon>
        <taxon>Mucor</taxon>
    </lineage>
</organism>
<keyword evidence="6" id="KW-1185">Reference proteome</keyword>
<gene>
    <name evidence="5" type="ORF">INT46_001381</name>
</gene>
<proteinExistence type="inferred from homology"/>
<feature type="chain" id="PRO_5034996448" description="Peptidase A1 domain-containing protein" evidence="3">
    <location>
        <begin position="22"/>
        <end position="399"/>
    </location>
</feature>
<dbReference type="InterPro" id="IPR001461">
    <property type="entry name" value="Aspartic_peptidase_A1"/>
</dbReference>
<evidence type="ECO:0000313" key="6">
    <source>
        <dbReference type="Proteomes" id="UP000650833"/>
    </source>
</evidence>